<protein>
    <submittedName>
        <fullName evidence="4">Phospholipase</fullName>
    </submittedName>
</protein>
<dbReference type="InterPro" id="IPR029058">
    <property type="entry name" value="AB_hydrolase_fold"/>
</dbReference>
<dbReference type="OrthoDB" id="9764953at2"/>
<evidence type="ECO:0000313" key="5">
    <source>
        <dbReference type="Proteomes" id="UP000192610"/>
    </source>
</evidence>
<feature type="signal peptide" evidence="2">
    <location>
        <begin position="1"/>
        <end position="19"/>
    </location>
</feature>
<keyword evidence="1 2" id="KW-0732">Signal</keyword>
<dbReference type="Pfam" id="PF02230">
    <property type="entry name" value="Abhydrolase_2"/>
    <property type="match status" value="1"/>
</dbReference>
<dbReference type="AlphaFoldDB" id="A0A1V9EMB3"/>
<sequence length="261" mass="28900">MYKLTLTLLLAFAMTNLPAQFQQSYEKKEFISGGDTLRYRILYPLNYNANKKYPLVLFLHGAGERGNDNEAQLIHGGNLFADSAMRQKFPAIVVFPQCPQNDWWARIIHDPNKKDSLGAFGFVSDQPIGTSLGLVSQLLDTLAASGTINTKKMYLGGLSMGGMGTFELLWRKPNFFAAAIPICGGGDPQKVTTYARNFPIWIFHGGSDPVVPVSNSRLMNNALKAAGAKATYTEYPGVGHNSWDNAFAEPELLKWLFKQKK</sequence>
<dbReference type="STRING" id="354355.SAMN05660816_01462"/>
<dbReference type="Proteomes" id="UP000192610">
    <property type="component" value="Unassembled WGS sequence"/>
</dbReference>
<dbReference type="PANTHER" id="PTHR43037">
    <property type="entry name" value="UNNAMED PRODUCT-RELATED"/>
    <property type="match status" value="1"/>
</dbReference>
<dbReference type="PANTHER" id="PTHR43037:SF1">
    <property type="entry name" value="BLL1128 PROTEIN"/>
    <property type="match status" value="1"/>
</dbReference>
<keyword evidence="5" id="KW-1185">Reference proteome</keyword>
<dbReference type="GO" id="GO:0016787">
    <property type="term" value="F:hydrolase activity"/>
    <property type="evidence" value="ECO:0007669"/>
    <property type="project" value="InterPro"/>
</dbReference>
<proteinExistence type="predicted"/>
<accession>A0A1V9EMB3</accession>
<evidence type="ECO:0000259" key="3">
    <source>
        <dbReference type="Pfam" id="PF02230"/>
    </source>
</evidence>
<evidence type="ECO:0000313" key="4">
    <source>
        <dbReference type="EMBL" id="OQP47280.1"/>
    </source>
</evidence>
<dbReference type="EMBL" id="LVXG01000023">
    <property type="protein sequence ID" value="OQP47280.1"/>
    <property type="molecule type" value="Genomic_DNA"/>
</dbReference>
<name>A0A1V9EMB3_9BACT</name>
<dbReference type="SUPFAM" id="SSF53474">
    <property type="entry name" value="alpha/beta-Hydrolases"/>
    <property type="match status" value="1"/>
</dbReference>
<feature type="domain" description="Phospholipase/carboxylesterase/thioesterase" evidence="3">
    <location>
        <begin position="50"/>
        <end position="247"/>
    </location>
</feature>
<feature type="chain" id="PRO_5010713308" evidence="2">
    <location>
        <begin position="20"/>
        <end position="261"/>
    </location>
</feature>
<reference evidence="5" key="1">
    <citation type="submission" date="2016-04" db="EMBL/GenBank/DDBJ databases">
        <authorList>
            <person name="Chen L."/>
            <person name="Zhuang W."/>
            <person name="Wang G."/>
        </authorList>
    </citation>
    <scope>NUCLEOTIDE SEQUENCE [LARGE SCALE GENOMIC DNA]</scope>
    <source>
        <strain evidence="5">17621</strain>
    </source>
</reference>
<comment type="caution">
    <text evidence="4">The sequence shown here is derived from an EMBL/GenBank/DDBJ whole genome shotgun (WGS) entry which is preliminary data.</text>
</comment>
<evidence type="ECO:0000256" key="1">
    <source>
        <dbReference type="ARBA" id="ARBA00022729"/>
    </source>
</evidence>
<evidence type="ECO:0000256" key="2">
    <source>
        <dbReference type="SAM" id="SignalP"/>
    </source>
</evidence>
<gene>
    <name evidence="4" type="ORF">A4H97_07190</name>
</gene>
<dbReference type="RefSeq" id="WP_081201320.1">
    <property type="nucleotide sequence ID" value="NZ_FOCZ01000002.1"/>
</dbReference>
<dbReference type="InterPro" id="IPR050955">
    <property type="entry name" value="Plant_Biomass_Hydrol_Est"/>
</dbReference>
<organism evidence="4 5">
    <name type="scientific">Niastella yeongjuensis</name>
    <dbReference type="NCBI Taxonomy" id="354355"/>
    <lineage>
        <taxon>Bacteria</taxon>
        <taxon>Pseudomonadati</taxon>
        <taxon>Bacteroidota</taxon>
        <taxon>Chitinophagia</taxon>
        <taxon>Chitinophagales</taxon>
        <taxon>Chitinophagaceae</taxon>
        <taxon>Niastella</taxon>
    </lineage>
</organism>
<dbReference type="InterPro" id="IPR003140">
    <property type="entry name" value="PLipase/COase/thioEstase"/>
</dbReference>
<dbReference type="Gene3D" id="3.40.50.1820">
    <property type="entry name" value="alpha/beta hydrolase"/>
    <property type="match status" value="1"/>
</dbReference>